<evidence type="ECO:0000256" key="1">
    <source>
        <dbReference type="SAM" id="MobiDB-lite"/>
    </source>
</evidence>
<name>A0A8J4GLF8_9CHLO</name>
<feature type="region of interest" description="Disordered" evidence="1">
    <location>
        <begin position="397"/>
        <end position="431"/>
    </location>
</feature>
<sequence length="1437" mass="146255">MMAATRGARHAAPQAESSELISILLCEGCEDNADSSTVPRSAQLATHPSGNDNKNKLERGHAVDISNNFYFGSSDLLLQRPPDTPAISSGHRAVGLDGPTGWASANTSNDRRLVQLYQHQTTESAWSSQRHHDPSSAQLCVPFTPAGLCNSADEAATAAASGPCYGAPCRPESMVASSPHPVTTTTTGTTTTTSQLLGLESTTGSATSTAAASLPVDAPGGSDAITAYGPGPRGQPVGPAAAPYLMSAGPFCRQTYNPSPACTPAVARGGSFPAGASAASRQPAGGPPGLTAVASGPGSGAWLRGVSHRPGPQLGYYDAAAPPQGMSGLHPYLDYGEAVAPMTSSSLANAPPTGLGGCTQEMSSGGGGGTAAAAAGMSVAAQQGIAQPLPHSGSMVVVVGPGAGGTGSPVRHPQLHPQPHAHPHQHPHHAHLDAGAKLEANGTANSGHGAGAGSADDRISYLSQQPMDMPWPSSSRASYKNGLTAAAGAAAAGPLDLPRTPSSSALSPSTCSSGPSLEPGARPGLPYMSYHPPPPSHVHPHHAHLYHPRVHMPKRYAWPDGYGRYDPAYAPYWPSPHYQGMPVCRAASWHNGTMPRGPPGAMAGPHAAPRASMDSVSGNNMLRMSASVARQSAPPGITSSPEKQQQQPGGPPPEGAVPAALAPTASVDMYDGRGSGGPRPAGTMYSRRAPMPFAGPIAPYPVSMRSSVPGGAARFLRSSSFDSLALPPAPIPMPVPMSARDPQQQQQQQQQGSSAMVKEETLPLEAPMMEMAPSPGHPPLLETRESSKRRRTVASWSLPGPLSSVPSAPPGLMQPIPQPPDLQPQLSLPSCHTIPDASNGSTAAATSAEAQLIPHSPFAFTPAAAHAGSGSQAAHGSNSTMCASPGPGGGPGPRQLGACLQPSGAAVGSSTSLQAVHTPFRTPSAQMGACGGAIGAFDGSQVEPSPGMGPSAASVSSMFAKAFHCDSSFTGPSGPAVAAGMGGFGASPMEEDHVHGCAADLDDSFEAFAIKLGFDDLDICMAAEADEAMPLHQHQHLQHHLQHQQQSQHAATANAVASPQPTASPVQGPSAAAAAGAPRPDGGYLGVDGMQQQGGFEAGAVASASAASPRLQQSAAGPWPSPEMLPQGQGLEPGRQQQPQQPSPQPAASEEGAVLSPSPLTLQSPVLPITTQHQLPQQQQRNGEGQSQEHYQQEAEEEEEEEDDIPVTKNDPAATKTEPLLLPPAMLLPAPLLSPSRPMPPALAPTDATPPRPRGNGPRRLNGNSSRAVRSQFPLLQLTNLDQLPGPVRVTVSGGGSSRSAADGGSRRGGGRSGGGGRRGSDGGGISDDDDDDGTGGRGSQGGGSKGGGGGGSVQGIFHVKPYLEGRKCIDHGGEMVSRSAFERAGGSMMAKWYRSIKVLPEGISLGKWLVSNGLPVLKGNPRRSKKNNALTDGEGA</sequence>
<feature type="compositionally biased region" description="Gly residues" evidence="1">
    <location>
        <begin position="1336"/>
        <end position="1354"/>
    </location>
</feature>
<feature type="region of interest" description="Disordered" evidence="1">
    <location>
        <begin position="768"/>
        <end position="847"/>
    </location>
</feature>
<evidence type="ECO:0000313" key="2">
    <source>
        <dbReference type="EMBL" id="GIM09615.1"/>
    </source>
</evidence>
<feature type="region of interest" description="Disordered" evidence="1">
    <location>
        <begin position="667"/>
        <end position="686"/>
    </location>
</feature>
<feature type="compositionally biased region" description="Pro residues" evidence="1">
    <location>
        <begin position="1237"/>
        <end position="1253"/>
    </location>
</feature>
<feature type="compositionally biased region" description="Basic residues" evidence="1">
    <location>
        <begin position="1033"/>
        <end position="1042"/>
    </location>
</feature>
<feature type="compositionally biased region" description="Low complexity" evidence="1">
    <location>
        <begin position="837"/>
        <end position="847"/>
    </location>
</feature>
<feature type="compositionally biased region" description="Low complexity" evidence="1">
    <location>
        <begin position="599"/>
        <end position="611"/>
    </location>
</feature>
<dbReference type="EMBL" id="BNCQ01000032">
    <property type="protein sequence ID" value="GIM09615.1"/>
    <property type="molecule type" value="Genomic_DNA"/>
</dbReference>
<feature type="compositionally biased region" description="Low complexity" evidence="1">
    <location>
        <begin position="1126"/>
        <end position="1140"/>
    </location>
</feature>
<comment type="caution">
    <text evidence="2">The sequence shown here is derived from an EMBL/GenBank/DDBJ whole genome shotgun (WGS) entry which is preliminary data.</text>
</comment>
<protein>
    <submittedName>
        <fullName evidence="2">Uncharacterized protein</fullName>
    </submittedName>
</protein>
<dbReference type="Proteomes" id="UP000722791">
    <property type="component" value="Unassembled WGS sequence"/>
</dbReference>
<feature type="compositionally biased region" description="Acidic residues" evidence="1">
    <location>
        <begin position="1194"/>
        <end position="1205"/>
    </location>
</feature>
<feature type="region of interest" description="Disordered" evidence="1">
    <location>
        <begin position="493"/>
        <end position="525"/>
    </location>
</feature>
<reference evidence="2" key="1">
    <citation type="journal article" date="2021" name="Proc. Natl. Acad. Sci. U.S.A.">
        <title>Three genomes in the algal genus Volvox reveal the fate of a haploid sex-determining region after a transition to homothallism.</title>
        <authorList>
            <person name="Yamamoto K."/>
            <person name="Hamaji T."/>
            <person name="Kawai-Toyooka H."/>
            <person name="Matsuzaki R."/>
            <person name="Takahashi F."/>
            <person name="Nishimura Y."/>
            <person name="Kawachi M."/>
            <person name="Noguchi H."/>
            <person name="Minakuchi Y."/>
            <person name="Umen J.G."/>
            <person name="Toyoda A."/>
            <person name="Nozaki H."/>
        </authorList>
    </citation>
    <scope>NUCLEOTIDE SEQUENCE</scope>
    <source>
        <strain evidence="2">NIES-3785</strain>
    </source>
</reference>
<feature type="region of interest" description="Disordered" evidence="1">
    <location>
        <begin position="1032"/>
        <end position="1091"/>
    </location>
</feature>
<feature type="compositionally biased region" description="Low complexity" evidence="1">
    <location>
        <begin position="1219"/>
        <end position="1236"/>
    </location>
</feature>
<feature type="compositionally biased region" description="Low complexity" evidence="1">
    <location>
        <begin position="501"/>
        <end position="516"/>
    </location>
</feature>
<feature type="compositionally biased region" description="Polar residues" evidence="1">
    <location>
        <begin position="35"/>
        <end position="52"/>
    </location>
</feature>
<feature type="compositionally biased region" description="Low complexity" evidence="1">
    <location>
        <begin position="408"/>
        <end position="418"/>
    </location>
</feature>
<feature type="region of interest" description="Disordered" evidence="1">
    <location>
        <begin position="868"/>
        <end position="903"/>
    </location>
</feature>
<feature type="compositionally biased region" description="Low complexity" evidence="1">
    <location>
        <begin position="1254"/>
        <end position="1264"/>
    </location>
</feature>
<evidence type="ECO:0000313" key="3">
    <source>
        <dbReference type="Proteomes" id="UP000722791"/>
    </source>
</evidence>
<feature type="region of interest" description="Disordered" evidence="1">
    <location>
        <begin position="1105"/>
        <end position="1355"/>
    </location>
</feature>
<organism evidence="2 3">
    <name type="scientific">Volvox reticuliferus</name>
    <dbReference type="NCBI Taxonomy" id="1737510"/>
    <lineage>
        <taxon>Eukaryota</taxon>
        <taxon>Viridiplantae</taxon>
        <taxon>Chlorophyta</taxon>
        <taxon>core chlorophytes</taxon>
        <taxon>Chlorophyceae</taxon>
        <taxon>CS clade</taxon>
        <taxon>Chlamydomonadales</taxon>
        <taxon>Volvocaceae</taxon>
        <taxon>Volvox</taxon>
    </lineage>
</organism>
<feature type="compositionally biased region" description="Low complexity" evidence="1">
    <location>
        <begin position="868"/>
        <end position="877"/>
    </location>
</feature>
<feature type="region of interest" description="Disordered" evidence="1">
    <location>
        <begin position="595"/>
        <end position="659"/>
    </location>
</feature>
<feature type="compositionally biased region" description="Gly residues" evidence="1">
    <location>
        <begin position="1307"/>
        <end position="1326"/>
    </location>
</feature>
<feature type="region of interest" description="Disordered" evidence="1">
    <location>
        <begin position="729"/>
        <end position="756"/>
    </location>
</feature>
<proteinExistence type="predicted"/>
<feature type="compositionally biased region" description="Low complexity" evidence="1">
    <location>
        <begin position="1063"/>
        <end position="1082"/>
    </location>
</feature>
<gene>
    <name evidence="2" type="ORF">Vretimale_13454</name>
</gene>
<feature type="compositionally biased region" description="Low complexity" evidence="1">
    <location>
        <begin position="1172"/>
        <end position="1190"/>
    </location>
</feature>
<accession>A0A8J4GLF8</accession>
<feature type="compositionally biased region" description="Basic residues" evidence="1">
    <location>
        <begin position="419"/>
        <end position="429"/>
    </location>
</feature>
<feature type="region of interest" description="Disordered" evidence="1">
    <location>
        <begin position="35"/>
        <end position="57"/>
    </location>
</feature>